<evidence type="ECO:0008006" key="3">
    <source>
        <dbReference type="Google" id="ProtNLM"/>
    </source>
</evidence>
<reference evidence="1 2" key="1">
    <citation type="submission" date="2020-07" db="EMBL/GenBank/DDBJ databases">
        <authorList>
            <person name="Hilgarth M."/>
            <person name="Werum V."/>
            <person name="Vogel R.F."/>
        </authorList>
    </citation>
    <scope>NUCLEOTIDE SEQUENCE [LARGE SCALE GENOMIC DNA]</scope>
    <source>
        <strain evidence="1 2">DSM 28961</strain>
    </source>
</reference>
<evidence type="ECO:0000313" key="2">
    <source>
        <dbReference type="Proteomes" id="UP000530186"/>
    </source>
</evidence>
<dbReference type="EMBL" id="JACBNY010000002">
    <property type="protein sequence ID" value="MBA0016001.1"/>
    <property type="molecule type" value="Genomic_DNA"/>
</dbReference>
<dbReference type="Pfam" id="PF11773">
    <property type="entry name" value="ComGE"/>
    <property type="match status" value="1"/>
</dbReference>
<dbReference type="AlphaFoldDB" id="A0A7V8MZR5"/>
<proteinExistence type="predicted"/>
<comment type="caution">
    <text evidence="1">The sequence shown here is derived from an EMBL/GenBank/DDBJ whole genome shotgun (WGS) entry which is preliminary data.</text>
</comment>
<sequence>MALLAVLSSIVVTEVSVNRAQVARQNRVIEALNVGVMAFDSKQSTLHENGVSVTMIRTEKMVVLENSGQEVLRLEILQEMP</sequence>
<accession>A0A7V8MZR5</accession>
<evidence type="ECO:0000313" key="1">
    <source>
        <dbReference type="EMBL" id="MBA0016001.1"/>
    </source>
</evidence>
<protein>
    <recommendedName>
        <fullName evidence="3">Competence protein ComGE</fullName>
    </recommendedName>
</protein>
<dbReference type="Proteomes" id="UP000530186">
    <property type="component" value="Unassembled WGS sequence"/>
</dbReference>
<organism evidence="1 2">
    <name type="scientific">Pseudolactococcus laudensis</name>
    <dbReference type="NCBI Taxonomy" id="1494461"/>
    <lineage>
        <taxon>Bacteria</taxon>
        <taxon>Bacillati</taxon>
        <taxon>Bacillota</taxon>
        <taxon>Bacilli</taxon>
        <taxon>Lactobacillales</taxon>
        <taxon>Streptococcaceae</taxon>
        <taxon>Pseudolactococcus</taxon>
    </lineage>
</organism>
<name>A0A7V8MZR5_9LACT</name>
<keyword evidence="2" id="KW-1185">Reference proteome</keyword>
<dbReference type="InterPro" id="IPR021749">
    <property type="entry name" value="ComGE"/>
</dbReference>
<gene>
    <name evidence="1" type="ORF">HZR21_02385</name>
</gene>